<feature type="domain" description="EF-hand" evidence="1">
    <location>
        <begin position="181"/>
        <end position="216"/>
    </location>
</feature>
<evidence type="ECO:0000313" key="3">
    <source>
        <dbReference type="Proteomes" id="UP001491310"/>
    </source>
</evidence>
<organism evidence="2 3">
    <name type="scientific">Coccomyxa subellipsoidea</name>
    <dbReference type="NCBI Taxonomy" id="248742"/>
    <lineage>
        <taxon>Eukaryota</taxon>
        <taxon>Viridiplantae</taxon>
        <taxon>Chlorophyta</taxon>
        <taxon>core chlorophytes</taxon>
        <taxon>Trebouxiophyceae</taxon>
        <taxon>Trebouxiophyceae incertae sedis</taxon>
        <taxon>Coccomyxaceae</taxon>
        <taxon>Coccomyxa</taxon>
    </lineage>
</organism>
<keyword evidence="3" id="KW-1185">Reference proteome</keyword>
<sequence>MAGHVVQPVSGSSWNMPGYTGFVQGLKETLGSTPVTAQYKAAAPALGEFLHTRRFVPPIPTPSRDPCNFPDSFKASGEQVNLWPSLQTTGKQGSCKPAQSCILLGDNRVLPFKTLYAADFAAPFAQDAKLRSPLRNKERREATDLPSFYKHAFNRVGEKRLNDTILHMKERIAGKIGNANNNAFKLRKLFAMTDTQKTGLIDVEDFRVVTESYGMQLDDDSILALFSRYDTDAIGAIHYHDLMKDLLDEDSYALFSDRR</sequence>
<dbReference type="CDD" id="cd00051">
    <property type="entry name" value="EFh"/>
    <property type="match status" value="1"/>
</dbReference>
<dbReference type="Pfam" id="PF13499">
    <property type="entry name" value="EF-hand_7"/>
    <property type="match status" value="1"/>
</dbReference>
<dbReference type="Gene3D" id="1.10.238.10">
    <property type="entry name" value="EF-hand"/>
    <property type="match status" value="1"/>
</dbReference>
<dbReference type="PROSITE" id="PS50222">
    <property type="entry name" value="EF_HAND_2"/>
    <property type="match status" value="1"/>
</dbReference>
<proteinExistence type="predicted"/>
<name>A0ABR2YV12_9CHLO</name>
<gene>
    <name evidence="2" type="ORF">WJX75_000165</name>
</gene>
<dbReference type="Proteomes" id="UP001491310">
    <property type="component" value="Unassembled WGS sequence"/>
</dbReference>
<dbReference type="InterPro" id="IPR011992">
    <property type="entry name" value="EF-hand-dom_pair"/>
</dbReference>
<dbReference type="SUPFAM" id="SSF47473">
    <property type="entry name" value="EF-hand"/>
    <property type="match status" value="1"/>
</dbReference>
<dbReference type="EMBL" id="JALJOT010000004">
    <property type="protein sequence ID" value="KAK9915516.1"/>
    <property type="molecule type" value="Genomic_DNA"/>
</dbReference>
<evidence type="ECO:0000313" key="2">
    <source>
        <dbReference type="EMBL" id="KAK9915516.1"/>
    </source>
</evidence>
<protein>
    <recommendedName>
        <fullName evidence="1">EF-hand domain-containing protein</fullName>
    </recommendedName>
</protein>
<evidence type="ECO:0000259" key="1">
    <source>
        <dbReference type="PROSITE" id="PS50222"/>
    </source>
</evidence>
<accession>A0ABR2YV12</accession>
<reference evidence="2 3" key="1">
    <citation type="journal article" date="2024" name="Nat. Commun.">
        <title>Phylogenomics reveals the evolutionary origins of lichenization in chlorophyte algae.</title>
        <authorList>
            <person name="Puginier C."/>
            <person name="Libourel C."/>
            <person name="Otte J."/>
            <person name="Skaloud P."/>
            <person name="Haon M."/>
            <person name="Grisel S."/>
            <person name="Petersen M."/>
            <person name="Berrin J.G."/>
            <person name="Delaux P.M."/>
            <person name="Dal Grande F."/>
            <person name="Keller J."/>
        </authorList>
    </citation>
    <scope>NUCLEOTIDE SEQUENCE [LARGE SCALE GENOMIC DNA]</scope>
    <source>
        <strain evidence="2 3">SAG 216-7</strain>
    </source>
</reference>
<dbReference type="InterPro" id="IPR002048">
    <property type="entry name" value="EF_hand_dom"/>
</dbReference>
<comment type="caution">
    <text evidence="2">The sequence shown here is derived from an EMBL/GenBank/DDBJ whole genome shotgun (WGS) entry which is preliminary data.</text>
</comment>